<keyword evidence="3" id="KW-0808">Transferase</keyword>
<dbReference type="PRINTS" id="PR00045">
    <property type="entry name" value="SIGMA54FCT"/>
</dbReference>
<dbReference type="PANTHER" id="PTHR32248:SF4">
    <property type="entry name" value="RNA POLYMERASE SIGMA-54 FACTOR"/>
    <property type="match status" value="1"/>
</dbReference>
<proteinExistence type="inferred from homology"/>
<dbReference type="RefSeq" id="WP_274260510.1">
    <property type="nucleotide sequence ID" value="NZ_CP117884.1"/>
</dbReference>
<evidence type="ECO:0000259" key="10">
    <source>
        <dbReference type="Pfam" id="PF04963"/>
    </source>
</evidence>
<name>A0ABY7WRJ1_9LACO</name>
<dbReference type="InterPro" id="IPR007634">
    <property type="entry name" value="RNA_pol_sigma_54_DNA-bd"/>
</dbReference>
<evidence type="ECO:0000259" key="9">
    <source>
        <dbReference type="Pfam" id="PF04552"/>
    </source>
</evidence>
<evidence type="ECO:0000256" key="5">
    <source>
        <dbReference type="ARBA" id="ARBA00023015"/>
    </source>
</evidence>
<keyword evidence="4" id="KW-0548">Nucleotidyltransferase</keyword>
<feature type="domain" description="RNA polymerase sigma factor 54 DNA-binding" evidence="9">
    <location>
        <begin position="271"/>
        <end position="353"/>
    </location>
</feature>
<evidence type="ECO:0000256" key="1">
    <source>
        <dbReference type="ARBA" id="ARBA00008798"/>
    </source>
</evidence>
<accession>A0ABY7WRJ1</accession>
<dbReference type="InterPro" id="IPR000394">
    <property type="entry name" value="RNA_pol_sigma_54"/>
</dbReference>
<evidence type="ECO:0000256" key="6">
    <source>
        <dbReference type="ARBA" id="ARBA00023082"/>
    </source>
</evidence>
<comment type="similarity">
    <text evidence="1">Belongs to the sigma-54 factor family.</text>
</comment>
<dbReference type="PROSITE" id="PS50044">
    <property type="entry name" value="SIGMA54_3"/>
    <property type="match status" value="1"/>
</dbReference>
<dbReference type="EMBL" id="CP117884">
    <property type="protein sequence ID" value="WDF82800.1"/>
    <property type="molecule type" value="Genomic_DNA"/>
</dbReference>
<dbReference type="Pfam" id="PF04552">
    <property type="entry name" value="Sigma54_DBD"/>
    <property type="match status" value="1"/>
</dbReference>
<dbReference type="Gene3D" id="1.10.10.1330">
    <property type="entry name" value="RNA polymerase sigma-54 factor, core-binding domain"/>
    <property type="match status" value="1"/>
</dbReference>
<evidence type="ECO:0000313" key="12">
    <source>
        <dbReference type="Proteomes" id="UP001220377"/>
    </source>
</evidence>
<evidence type="ECO:0000256" key="7">
    <source>
        <dbReference type="ARBA" id="ARBA00023125"/>
    </source>
</evidence>
<dbReference type="InterPro" id="IPR038709">
    <property type="entry name" value="RpoN_core-bd_sf"/>
</dbReference>
<sequence>MAVRLQENGVQTARFKDVNAIMQAPPLALTKGLHDMALDNPFLQVTDPAIMRTGAVDMDEDWMSPDGDASQTLDDYLLEQIHLEFRDVPLRAVLISLVSYLDQDGYLRVPLTDVEVELGCSHQMAEDALAILQTLNPTGVGARDLRECLTLQLDAAKEDVALARRIVTHGLKMVASNDIRSLCEEFQANPDEVLGAINQIKRLSPAPGSYYSQPAPRSTVPEIEIALDDQGKAHASVLREARVRISFDADYYNELIQRRDGNLRRFLVLQRRDYDWLDYSLKKRYEILEDLGNYIAKRQAYYFENGGKLQPLLVRDAVSATHLTAGIVNRAINGHYLQWHGKSYELRHFFSYRAN</sequence>
<organism evidence="11 12">
    <name type="scientific">Lacticaseibacillus pabuli</name>
    <dbReference type="NCBI Taxonomy" id="3025672"/>
    <lineage>
        <taxon>Bacteria</taxon>
        <taxon>Bacillati</taxon>
        <taxon>Bacillota</taxon>
        <taxon>Bacilli</taxon>
        <taxon>Lactobacillales</taxon>
        <taxon>Lactobacillaceae</taxon>
        <taxon>Lacticaseibacillus</taxon>
    </lineage>
</organism>
<keyword evidence="5" id="KW-0805">Transcription regulation</keyword>
<keyword evidence="6" id="KW-0731">Sigma factor</keyword>
<dbReference type="Pfam" id="PF04963">
    <property type="entry name" value="Sigma54_CBD"/>
    <property type="match status" value="1"/>
</dbReference>
<evidence type="ECO:0000313" key="11">
    <source>
        <dbReference type="EMBL" id="WDF82800.1"/>
    </source>
</evidence>
<evidence type="ECO:0000256" key="3">
    <source>
        <dbReference type="ARBA" id="ARBA00022679"/>
    </source>
</evidence>
<dbReference type="Proteomes" id="UP001220377">
    <property type="component" value="Chromosome"/>
</dbReference>
<reference evidence="11 12" key="1">
    <citation type="submission" date="2023-02" db="EMBL/GenBank/DDBJ databases">
        <title>Genome sequence of Lacticaseibacillus sp. KACC 23028.</title>
        <authorList>
            <person name="Kim S."/>
            <person name="Heo J."/>
            <person name="Kwon S.-W."/>
        </authorList>
    </citation>
    <scope>NUCLEOTIDE SEQUENCE [LARGE SCALE GENOMIC DNA]</scope>
    <source>
        <strain evidence="11 12">KACC 23028</strain>
    </source>
</reference>
<dbReference type="PANTHER" id="PTHR32248">
    <property type="entry name" value="RNA POLYMERASE SIGMA-54 FACTOR"/>
    <property type="match status" value="1"/>
</dbReference>
<protein>
    <recommendedName>
        <fullName evidence="13">RNA polymerase sigma-54 factor</fullName>
    </recommendedName>
</protein>
<evidence type="ECO:0000256" key="2">
    <source>
        <dbReference type="ARBA" id="ARBA00022478"/>
    </source>
</evidence>
<feature type="domain" description="RNA polymerase sigma factor 54 core-binding" evidence="10">
    <location>
        <begin position="69"/>
        <end position="251"/>
    </location>
</feature>
<evidence type="ECO:0008006" key="13">
    <source>
        <dbReference type="Google" id="ProtNLM"/>
    </source>
</evidence>
<evidence type="ECO:0000256" key="8">
    <source>
        <dbReference type="ARBA" id="ARBA00023163"/>
    </source>
</evidence>
<dbReference type="InterPro" id="IPR007046">
    <property type="entry name" value="RNA_pol_sigma_54_core-bd"/>
</dbReference>
<keyword evidence="8" id="KW-0804">Transcription</keyword>
<keyword evidence="7" id="KW-0238">DNA-binding</keyword>
<keyword evidence="2" id="KW-0240">DNA-directed RNA polymerase</keyword>
<gene>
    <name evidence="11" type="ORF">PQ472_00740</name>
</gene>
<keyword evidence="12" id="KW-1185">Reference proteome</keyword>
<evidence type="ECO:0000256" key="4">
    <source>
        <dbReference type="ARBA" id="ARBA00022695"/>
    </source>
</evidence>